<dbReference type="STRING" id="314283.MED297_16109"/>
<sequence>MTQNLTHIDYAKLIGHEVRFSTDKRLGPDTNLFEWQKGQLAYLDGVCRSGHSFTVLFETVDQSELITIAIDDVRKHVEFVCEPVLTLAH</sequence>
<dbReference type="RefSeq" id="WP_008043439.1">
    <property type="nucleotide sequence ID" value="NZ_CH724150.1"/>
</dbReference>
<dbReference type="HOGENOM" id="CLU_2452462_0_0_6"/>
<organism evidence="1 2">
    <name type="scientific">Reinekea blandensis MED297</name>
    <dbReference type="NCBI Taxonomy" id="314283"/>
    <lineage>
        <taxon>Bacteria</taxon>
        <taxon>Pseudomonadati</taxon>
        <taxon>Pseudomonadota</taxon>
        <taxon>Gammaproteobacteria</taxon>
        <taxon>Oceanospirillales</taxon>
        <taxon>Saccharospirillaceae</taxon>
        <taxon>Reinekea</taxon>
    </lineage>
</organism>
<comment type="caution">
    <text evidence="1">The sequence shown here is derived from an EMBL/GenBank/DDBJ whole genome shotgun (WGS) entry which is preliminary data.</text>
</comment>
<evidence type="ECO:0000313" key="1">
    <source>
        <dbReference type="EMBL" id="EAR09699.1"/>
    </source>
</evidence>
<gene>
    <name evidence="1" type="ORF">MED297_16109</name>
</gene>
<evidence type="ECO:0000313" key="2">
    <source>
        <dbReference type="Proteomes" id="UP000005953"/>
    </source>
</evidence>
<dbReference type="AlphaFoldDB" id="A4BDU0"/>
<protein>
    <submittedName>
        <fullName evidence="1">Uncharacterized protein</fullName>
    </submittedName>
</protein>
<dbReference type="Proteomes" id="UP000005953">
    <property type="component" value="Unassembled WGS sequence"/>
</dbReference>
<reference evidence="1 2" key="1">
    <citation type="submission" date="2006-02" db="EMBL/GenBank/DDBJ databases">
        <authorList>
            <person name="Pinhassi J."/>
            <person name="Pedros-Alio C."/>
            <person name="Ferriera S."/>
            <person name="Johnson J."/>
            <person name="Kravitz S."/>
            <person name="Halpern A."/>
            <person name="Remington K."/>
            <person name="Beeson K."/>
            <person name="Tran B."/>
            <person name="Rogers Y.-H."/>
            <person name="Friedman R."/>
            <person name="Venter J.C."/>
        </authorList>
    </citation>
    <scope>NUCLEOTIDE SEQUENCE [LARGE SCALE GENOMIC DNA]</scope>
    <source>
        <strain evidence="1 2">MED297</strain>
    </source>
</reference>
<dbReference type="EMBL" id="AAOE01000008">
    <property type="protein sequence ID" value="EAR09699.1"/>
    <property type="molecule type" value="Genomic_DNA"/>
</dbReference>
<name>A4BDU0_9GAMM</name>
<proteinExistence type="predicted"/>
<accession>A4BDU0</accession>
<keyword evidence="2" id="KW-1185">Reference proteome</keyword>